<name>A0A428Z124_KIBAR</name>
<evidence type="ECO:0000313" key="1">
    <source>
        <dbReference type="EMBL" id="RSM78170.1"/>
    </source>
</evidence>
<accession>A0A428Z124</accession>
<sequence length="73" mass="7918">MAATLDVVSLNVFVGMCSRGAPVILTEPVHLDNGTTFLSDHLAPRIRLRSTAQQAWLVDPPARGSSQQPYEIT</sequence>
<dbReference type="OrthoDB" id="3676652at2"/>
<proteinExistence type="predicted"/>
<dbReference type="AlphaFoldDB" id="A0A428Z124"/>
<dbReference type="Proteomes" id="UP000287547">
    <property type="component" value="Unassembled WGS sequence"/>
</dbReference>
<gene>
    <name evidence="1" type="ORF">DMH04_33980</name>
</gene>
<protein>
    <submittedName>
        <fullName evidence="1">Uncharacterized protein</fullName>
    </submittedName>
</protein>
<reference evidence="1 2" key="1">
    <citation type="submission" date="2018-05" db="EMBL/GenBank/DDBJ databases">
        <title>Evolution of GPA BGCs.</title>
        <authorList>
            <person name="Waglechner N."/>
            <person name="Wright G.D."/>
        </authorList>
    </citation>
    <scope>NUCLEOTIDE SEQUENCE [LARGE SCALE GENOMIC DNA]</scope>
    <source>
        <strain evidence="1 2">A82846</strain>
    </source>
</reference>
<dbReference type="RefSeq" id="WP_037268495.1">
    <property type="nucleotide sequence ID" value="NZ_QHKI01000037.1"/>
</dbReference>
<dbReference type="EMBL" id="QHKI01000037">
    <property type="protein sequence ID" value="RSM78170.1"/>
    <property type="molecule type" value="Genomic_DNA"/>
</dbReference>
<comment type="caution">
    <text evidence="1">The sequence shown here is derived from an EMBL/GenBank/DDBJ whole genome shotgun (WGS) entry which is preliminary data.</text>
</comment>
<evidence type="ECO:0000313" key="2">
    <source>
        <dbReference type="Proteomes" id="UP000287547"/>
    </source>
</evidence>
<organism evidence="1 2">
    <name type="scientific">Kibdelosporangium aridum</name>
    <dbReference type="NCBI Taxonomy" id="2030"/>
    <lineage>
        <taxon>Bacteria</taxon>
        <taxon>Bacillati</taxon>
        <taxon>Actinomycetota</taxon>
        <taxon>Actinomycetes</taxon>
        <taxon>Pseudonocardiales</taxon>
        <taxon>Pseudonocardiaceae</taxon>
        <taxon>Kibdelosporangium</taxon>
    </lineage>
</organism>